<reference evidence="3" key="2">
    <citation type="submission" date="2015-06" db="UniProtKB">
        <authorList>
            <consortium name="EnsemblPlants"/>
        </authorList>
    </citation>
    <scope>IDENTIFICATION</scope>
</reference>
<feature type="coiled-coil region" evidence="1">
    <location>
        <begin position="189"/>
        <end position="233"/>
    </location>
</feature>
<keyword evidence="4" id="KW-1185">Reference proteome</keyword>
<proteinExistence type="predicted"/>
<keyword evidence="1" id="KW-0175">Coiled coil</keyword>
<accession>A0A0D2ZRM4</accession>
<dbReference type="Gramene" id="Bo00853s040.1">
    <property type="protein sequence ID" value="Bo00853s040.1"/>
    <property type="gene ID" value="Bo00853s040"/>
</dbReference>
<organism evidence="3 4">
    <name type="scientific">Brassica oleracea var. oleracea</name>
    <dbReference type="NCBI Taxonomy" id="109376"/>
    <lineage>
        <taxon>Eukaryota</taxon>
        <taxon>Viridiplantae</taxon>
        <taxon>Streptophyta</taxon>
        <taxon>Embryophyta</taxon>
        <taxon>Tracheophyta</taxon>
        <taxon>Spermatophyta</taxon>
        <taxon>Magnoliopsida</taxon>
        <taxon>eudicotyledons</taxon>
        <taxon>Gunneridae</taxon>
        <taxon>Pentapetalae</taxon>
        <taxon>rosids</taxon>
        <taxon>malvids</taxon>
        <taxon>Brassicales</taxon>
        <taxon>Brassicaceae</taxon>
        <taxon>Brassiceae</taxon>
        <taxon>Brassica</taxon>
    </lineage>
</organism>
<dbReference type="AlphaFoldDB" id="A0A0D2ZRM4"/>
<evidence type="ECO:0000256" key="2">
    <source>
        <dbReference type="SAM" id="MobiDB-lite"/>
    </source>
</evidence>
<evidence type="ECO:0000256" key="1">
    <source>
        <dbReference type="SAM" id="Coils"/>
    </source>
</evidence>
<dbReference type="EnsemblPlants" id="Bo00853s040.1">
    <property type="protein sequence ID" value="Bo00853s040.1"/>
    <property type="gene ID" value="Bo00853s040"/>
</dbReference>
<feature type="compositionally biased region" description="Basic and acidic residues" evidence="2">
    <location>
        <begin position="29"/>
        <end position="39"/>
    </location>
</feature>
<evidence type="ECO:0000313" key="4">
    <source>
        <dbReference type="Proteomes" id="UP000032141"/>
    </source>
</evidence>
<protein>
    <submittedName>
        <fullName evidence="3">Uncharacterized protein</fullName>
    </submittedName>
</protein>
<reference evidence="3" key="1">
    <citation type="journal article" date="2014" name="Genome Biol.">
        <title>Transcriptome and methylome profiling reveals relics of genome dominance in the mesopolyploid Brassica oleracea.</title>
        <authorList>
            <person name="Parkin I.A."/>
            <person name="Koh C."/>
            <person name="Tang H."/>
            <person name="Robinson S.J."/>
            <person name="Kagale S."/>
            <person name="Clarke W.E."/>
            <person name="Town C.D."/>
            <person name="Nixon J."/>
            <person name="Krishnakumar V."/>
            <person name="Bidwell S.L."/>
            <person name="Denoeud F."/>
            <person name="Belcram H."/>
            <person name="Links M.G."/>
            <person name="Just J."/>
            <person name="Clarke C."/>
            <person name="Bender T."/>
            <person name="Huebert T."/>
            <person name="Mason A.S."/>
            <person name="Pires J.C."/>
            <person name="Barker G."/>
            <person name="Moore J."/>
            <person name="Walley P.G."/>
            <person name="Manoli S."/>
            <person name="Batley J."/>
            <person name="Edwards D."/>
            <person name="Nelson M.N."/>
            <person name="Wang X."/>
            <person name="Paterson A.H."/>
            <person name="King G."/>
            <person name="Bancroft I."/>
            <person name="Chalhoub B."/>
            <person name="Sharpe A.G."/>
        </authorList>
    </citation>
    <scope>NUCLEOTIDE SEQUENCE [LARGE SCALE GENOMIC DNA]</scope>
    <source>
        <strain evidence="3">cv. TO1000</strain>
    </source>
</reference>
<feature type="region of interest" description="Disordered" evidence="2">
    <location>
        <begin position="16"/>
        <end position="41"/>
    </location>
</feature>
<dbReference type="Proteomes" id="UP000032141">
    <property type="component" value="Unassembled WGS sequence"/>
</dbReference>
<dbReference type="HOGENOM" id="CLU_1108414_0_0_1"/>
<evidence type="ECO:0000313" key="3">
    <source>
        <dbReference type="EnsemblPlants" id="Bo00853s040.1"/>
    </source>
</evidence>
<sequence length="251" mass="28984">MKSKSSSVLELRFTGEGDKSVSGGKTGRKIKDMREARSKSKERRLKKYLQMVEEKQREIRSRVSGCFFFFGLWVSSPIHIARVPRREAIFRATPIQSYFLHQIDDGVASHRAQMDPAEERKHSKKQKDYCNMLGFVADSQYGIPRKCACGGRIIDEVRGKEDYDTLPGKRFFTCINYEDDGLHYRHPWVVGVQEEIEILSKRVEEAEQVIKGVWNLNKRIETLEEQVRNLCGQVDYLTVEVADLEKVTGMS</sequence>
<name>A0A0D2ZRM4_BRAOL</name>